<dbReference type="InterPro" id="IPR050469">
    <property type="entry name" value="Diguanylate_Cyclase"/>
</dbReference>
<accession>A0A8J2YHW7</accession>
<evidence type="ECO:0000256" key="1">
    <source>
        <dbReference type="ARBA" id="ARBA00012528"/>
    </source>
</evidence>
<evidence type="ECO:0000313" key="6">
    <source>
        <dbReference type="Proteomes" id="UP000602745"/>
    </source>
</evidence>
<dbReference type="CDD" id="cd01949">
    <property type="entry name" value="GGDEF"/>
    <property type="match status" value="1"/>
</dbReference>
<evidence type="ECO:0000256" key="2">
    <source>
        <dbReference type="ARBA" id="ARBA00034247"/>
    </source>
</evidence>
<protein>
    <recommendedName>
        <fullName evidence="1">diguanylate cyclase</fullName>
        <ecNumber evidence="1">2.7.7.65</ecNumber>
    </recommendedName>
</protein>
<dbReference type="Gene3D" id="3.30.70.270">
    <property type="match status" value="1"/>
</dbReference>
<comment type="catalytic activity">
    <reaction evidence="2">
        <text>2 GTP = 3',3'-c-di-GMP + 2 diphosphate</text>
        <dbReference type="Rhea" id="RHEA:24898"/>
        <dbReference type="ChEBI" id="CHEBI:33019"/>
        <dbReference type="ChEBI" id="CHEBI:37565"/>
        <dbReference type="ChEBI" id="CHEBI:58805"/>
        <dbReference type="EC" id="2.7.7.65"/>
    </reaction>
</comment>
<reference evidence="5" key="2">
    <citation type="submission" date="2020-09" db="EMBL/GenBank/DDBJ databases">
        <authorList>
            <person name="Sun Q."/>
            <person name="Sedlacek I."/>
        </authorList>
    </citation>
    <scope>NUCLEOTIDE SEQUENCE</scope>
    <source>
        <strain evidence="5">CCM 7684</strain>
    </source>
</reference>
<sequence length="358" mass="39835">MMASNISEFDRTISFGEAALQRIRAFRHPAHPTNYEFWFTYATGFNAGLNDAVNKIISAGRAVTPEEADTLYQIHIAPSHLSQKVDKMGAMIVDEISQVMAMIDAARGSASAYDQSLNGLEESLGRIDQDRDQVRLIIGALIQATREIQHANDELEQRMVETRQEILALQLNLEAIRAEAMTDPLTQISNRKYFDAALEKMLAEARRGERGFSMLMIDIDHFKSFNDTYGHLVGDQVLRAVATGLQNNTKGQDVAARYGGEEFAILLPDTPLRSAVTLADNIRRTISAKELLRQTTGERLGRLTISVGVATYHDDDTAQALLERGDHCLYAAKRSGRNRVISETDPEAVMHISDQELL</sequence>
<dbReference type="NCBIfam" id="TIGR00254">
    <property type="entry name" value="GGDEF"/>
    <property type="match status" value="1"/>
</dbReference>
<dbReference type="FunFam" id="3.30.70.270:FF:000001">
    <property type="entry name" value="Diguanylate cyclase domain protein"/>
    <property type="match status" value="1"/>
</dbReference>
<keyword evidence="3" id="KW-0175">Coiled coil</keyword>
<dbReference type="EMBL" id="BMCP01000002">
    <property type="protein sequence ID" value="GGE43936.1"/>
    <property type="molecule type" value="Genomic_DNA"/>
</dbReference>
<dbReference type="InterPro" id="IPR043128">
    <property type="entry name" value="Rev_trsase/Diguanyl_cyclase"/>
</dbReference>
<dbReference type="SMART" id="SM00267">
    <property type="entry name" value="GGDEF"/>
    <property type="match status" value="1"/>
</dbReference>
<name>A0A8J2YHW7_9RHOB</name>
<dbReference type="Pfam" id="PF00990">
    <property type="entry name" value="GGDEF"/>
    <property type="match status" value="1"/>
</dbReference>
<dbReference type="SUPFAM" id="SSF55073">
    <property type="entry name" value="Nucleotide cyclase"/>
    <property type="match status" value="1"/>
</dbReference>
<dbReference type="GO" id="GO:0005886">
    <property type="term" value="C:plasma membrane"/>
    <property type="evidence" value="ECO:0007669"/>
    <property type="project" value="TreeGrafter"/>
</dbReference>
<evidence type="ECO:0000256" key="3">
    <source>
        <dbReference type="SAM" id="Coils"/>
    </source>
</evidence>
<proteinExistence type="predicted"/>
<dbReference type="GO" id="GO:0052621">
    <property type="term" value="F:diguanylate cyclase activity"/>
    <property type="evidence" value="ECO:0007669"/>
    <property type="project" value="UniProtKB-EC"/>
</dbReference>
<reference evidence="5" key="1">
    <citation type="journal article" date="2014" name="Int. J. Syst. Evol. Microbiol.">
        <title>Complete genome sequence of Corynebacterium casei LMG S-19264T (=DSM 44701T), isolated from a smear-ripened cheese.</title>
        <authorList>
            <consortium name="US DOE Joint Genome Institute (JGI-PGF)"/>
            <person name="Walter F."/>
            <person name="Albersmeier A."/>
            <person name="Kalinowski J."/>
            <person name="Ruckert C."/>
        </authorList>
    </citation>
    <scope>NUCLEOTIDE SEQUENCE</scope>
    <source>
        <strain evidence="5">CCM 7684</strain>
    </source>
</reference>
<dbReference type="AlphaFoldDB" id="A0A8J2YHW7"/>
<dbReference type="PROSITE" id="PS50887">
    <property type="entry name" value="GGDEF"/>
    <property type="match status" value="1"/>
</dbReference>
<dbReference type="Proteomes" id="UP000602745">
    <property type="component" value="Unassembled WGS sequence"/>
</dbReference>
<keyword evidence="6" id="KW-1185">Reference proteome</keyword>
<comment type="caution">
    <text evidence="5">The sequence shown here is derived from an EMBL/GenBank/DDBJ whole genome shotgun (WGS) entry which is preliminary data.</text>
</comment>
<dbReference type="InterPro" id="IPR029787">
    <property type="entry name" value="Nucleotide_cyclase"/>
</dbReference>
<gene>
    <name evidence="5" type="ORF">GCM10007276_21330</name>
</gene>
<dbReference type="InterPro" id="IPR000160">
    <property type="entry name" value="GGDEF_dom"/>
</dbReference>
<evidence type="ECO:0000259" key="4">
    <source>
        <dbReference type="PROSITE" id="PS50887"/>
    </source>
</evidence>
<dbReference type="PANTHER" id="PTHR45138">
    <property type="entry name" value="REGULATORY COMPONENTS OF SENSORY TRANSDUCTION SYSTEM"/>
    <property type="match status" value="1"/>
</dbReference>
<dbReference type="EC" id="2.7.7.65" evidence="1"/>
<feature type="coiled-coil region" evidence="3">
    <location>
        <begin position="141"/>
        <end position="179"/>
    </location>
</feature>
<evidence type="ECO:0000313" key="5">
    <source>
        <dbReference type="EMBL" id="GGE43936.1"/>
    </source>
</evidence>
<dbReference type="GO" id="GO:1902201">
    <property type="term" value="P:negative regulation of bacterial-type flagellum-dependent cell motility"/>
    <property type="evidence" value="ECO:0007669"/>
    <property type="project" value="TreeGrafter"/>
</dbReference>
<dbReference type="GO" id="GO:0043709">
    <property type="term" value="P:cell adhesion involved in single-species biofilm formation"/>
    <property type="evidence" value="ECO:0007669"/>
    <property type="project" value="TreeGrafter"/>
</dbReference>
<dbReference type="PANTHER" id="PTHR45138:SF9">
    <property type="entry name" value="DIGUANYLATE CYCLASE DGCM-RELATED"/>
    <property type="match status" value="1"/>
</dbReference>
<feature type="domain" description="GGDEF" evidence="4">
    <location>
        <begin position="210"/>
        <end position="345"/>
    </location>
</feature>
<organism evidence="5 6">
    <name type="scientific">Agaricicola taiwanensis</name>
    <dbReference type="NCBI Taxonomy" id="591372"/>
    <lineage>
        <taxon>Bacteria</taxon>
        <taxon>Pseudomonadati</taxon>
        <taxon>Pseudomonadota</taxon>
        <taxon>Alphaproteobacteria</taxon>
        <taxon>Rhodobacterales</taxon>
        <taxon>Paracoccaceae</taxon>
        <taxon>Agaricicola</taxon>
    </lineage>
</organism>